<evidence type="ECO:0000313" key="6">
    <source>
        <dbReference type="Proteomes" id="UP000516122"/>
    </source>
</evidence>
<dbReference type="Gene3D" id="1.10.287.1120">
    <property type="entry name" value="Bipartite methylase S protein"/>
    <property type="match status" value="1"/>
</dbReference>
<dbReference type="InterPro" id="IPR044946">
    <property type="entry name" value="Restrct_endonuc_typeI_TRD_sf"/>
</dbReference>
<dbReference type="Proteomes" id="UP000516122">
    <property type="component" value="Chromosome"/>
</dbReference>
<evidence type="ECO:0000256" key="1">
    <source>
        <dbReference type="ARBA" id="ARBA00010923"/>
    </source>
</evidence>
<keyword evidence="2" id="KW-0680">Restriction system</keyword>
<dbReference type="GO" id="GO:0004519">
    <property type="term" value="F:endonuclease activity"/>
    <property type="evidence" value="ECO:0007669"/>
    <property type="project" value="UniProtKB-KW"/>
</dbReference>
<dbReference type="Gene3D" id="3.90.220.20">
    <property type="entry name" value="DNA methylase specificity domains"/>
    <property type="match status" value="1"/>
</dbReference>
<protein>
    <submittedName>
        <fullName evidence="5">Restriction endonuclease subunit S</fullName>
    </submittedName>
</protein>
<proteinExistence type="inferred from homology"/>
<name>A0A7H0FN15_ENTFL</name>
<keyword evidence="5" id="KW-0255">Endonuclease</keyword>
<evidence type="ECO:0000256" key="3">
    <source>
        <dbReference type="ARBA" id="ARBA00023125"/>
    </source>
</evidence>
<keyword evidence="3" id="KW-0238">DNA-binding</keyword>
<dbReference type="AlphaFoldDB" id="A0A7H0FN15"/>
<dbReference type="RefSeq" id="WP_002405448.1">
    <property type="nucleotide sequence ID" value="NZ_CP060804.1"/>
</dbReference>
<evidence type="ECO:0000259" key="4">
    <source>
        <dbReference type="Pfam" id="PF01420"/>
    </source>
</evidence>
<comment type="similarity">
    <text evidence="1">Belongs to the type-I restriction system S methylase family.</text>
</comment>
<dbReference type="GO" id="GO:0009307">
    <property type="term" value="P:DNA restriction-modification system"/>
    <property type="evidence" value="ECO:0007669"/>
    <property type="project" value="UniProtKB-KW"/>
</dbReference>
<reference evidence="5 6" key="1">
    <citation type="submission" date="2020-08" db="EMBL/GenBank/DDBJ databases">
        <title>Enterococcus faecalis SF28073 genome assembly.</title>
        <authorList>
            <person name="Duerkop B.A."/>
            <person name="Johnson C.N."/>
        </authorList>
    </citation>
    <scope>NUCLEOTIDE SEQUENCE [LARGE SCALE GENOMIC DNA]</scope>
    <source>
        <strain evidence="5 6">SF28073</strain>
    </source>
</reference>
<dbReference type="SUPFAM" id="SSF116734">
    <property type="entry name" value="DNA methylase specificity domain"/>
    <property type="match status" value="1"/>
</dbReference>
<accession>A0A7H0FN15</accession>
<dbReference type="InterPro" id="IPR000055">
    <property type="entry name" value="Restrct_endonuc_typeI_TRD"/>
</dbReference>
<evidence type="ECO:0000313" key="5">
    <source>
        <dbReference type="EMBL" id="QNP37431.1"/>
    </source>
</evidence>
<keyword evidence="5" id="KW-0540">Nuclease</keyword>
<sequence>MIDFDNFECVKLEDVAEFGRAKAGYIYPAGTSTIQISATTGQIDFLEYPREVPTKEVVIIPQNGIEPKYFNLILQRNVEKFIAKYATGINIQEKEIGNFPIELFNRETQKAFVRMMDHITDEIATAENELTIYKEMKKAFLGDLML</sequence>
<dbReference type="EMBL" id="CP060804">
    <property type="protein sequence ID" value="QNP37431.1"/>
    <property type="molecule type" value="Genomic_DNA"/>
</dbReference>
<feature type="domain" description="Type I restriction modification DNA specificity" evidence="4">
    <location>
        <begin position="25"/>
        <end position="128"/>
    </location>
</feature>
<dbReference type="GO" id="GO:0003677">
    <property type="term" value="F:DNA binding"/>
    <property type="evidence" value="ECO:0007669"/>
    <property type="project" value="UniProtKB-KW"/>
</dbReference>
<dbReference type="Pfam" id="PF01420">
    <property type="entry name" value="Methylase_S"/>
    <property type="match status" value="1"/>
</dbReference>
<organism evidence="5 6">
    <name type="scientific">Enterococcus faecalis</name>
    <name type="common">Streptococcus faecalis</name>
    <dbReference type="NCBI Taxonomy" id="1351"/>
    <lineage>
        <taxon>Bacteria</taxon>
        <taxon>Bacillati</taxon>
        <taxon>Bacillota</taxon>
        <taxon>Bacilli</taxon>
        <taxon>Lactobacillales</taxon>
        <taxon>Enterococcaceae</taxon>
        <taxon>Enterococcus</taxon>
    </lineage>
</organism>
<keyword evidence="5" id="KW-0378">Hydrolase</keyword>
<evidence type="ECO:0000256" key="2">
    <source>
        <dbReference type="ARBA" id="ARBA00022747"/>
    </source>
</evidence>
<gene>
    <name evidence="5" type="ORF">H9Q64_13345</name>
</gene>